<dbReference type="Proteomes" id="UP000636479">
    <property type="component" value="Unassembled WGS sequence"/>
</dbReference>
<dbReference type="OrthoDB" id="2745898at2759"/>
<proteinExistence type="predicted"/>
<organism evidence="1 2">
    <name type="scientific">Mycena indigotica</name>
    <dbReference type="NCBI Taxonomy" id="2126181"/>
    <lineage>
        <taxon>Eukaryota</taxon>
        <taxon>Fungi</taxon>
        <taxon>Dikarya</taxon>
        <taxon>Basidiomycota</taxon>
        <taxon>Agaricomycotina</taxon>
        <taxon>Agaricomycetes</taxon>
        <taxon>Agaricomycetidae</taxon>
        <taxon>Agaricales</taxon>
        <taxon>Marasmiineae</taxon>
        <taxon>Mycenaceae</taxon>
        <taxon>Mycena</taxon>
    </lineage>
</organism>
<accession>A0A8H6W3V5</accession>
<sequence length="377" mass="43056">MSLPTELVWAILHQIEDIQSLQSCSLASSHLRIPAQQALFTDFKIPTLRAAACDDFLRDAPHIVGYITSLRIELRVIDLSLEDTKTYGKQLTHILSRFGSVRQCYLDGSFDVPTLLVDNPFILSQLERLCPQELHIHRLRNIPSSLFQRLARIAPRLSFSTALLADHRASEKEYDVEQLNLWTLTDPICRFFANARLPQLVRLRLDVNADINVDAFKLVENCAETLQSLTFMYSPASGTHIPPRPLPILPTLLHVTFFLRFQDRGSSWFQETATAILSPSTAPSLRHATIAYIPTYTPFSCPPYIARDHLLPLLDAVLSRHPVRPRLRWVLNLITAHCQWEHANETAFNVFADGLKMGMPVMQRERRLEFEKVSSRK</sequence>
<keyword evidence="2" id="KW-1185">Reference proteome</keyword>
<protein>
    <submittedName>
        <fullName evidence="1">Uncharacterized protein</fullName>
    </submittedName>
</protein>
<evidence type="ECO:0000313" key="1">
    <source>
        <dbReference type="EMBL" id="KAF7303962.1"/>
    </source>
</evidence>
<dbReference type="RefSeq" id="XP_037220934.1">
    <property type="nucleotide sequence ID" value="XM_037363013.1"/>
</dbReference>
<comment type="caution">
    <text evidence="1">The sequence shown here is derived from an EMBL/GenBank/DDBJ whole genome shotgun (WGS) entry which is preliminary data.</text>
</comment>
<name>A0A8H6W3V5_9AGAR</name>
<reference evidence="1" key="1">
    <citation type="submission" date="2020-05" db="EMBL/GenBank/DDBJ databases">
        <title>Mycena genomes resolve the evolution of fungal bioluminescence.</title>
        <authorList>
            <person name="Tsai I.J."/>
        </authorList>
    </citation>
    <scope>NUCLEOTIDE SEQUENCE</scope>
    <source>
        <strain evidence="1">171206Taipei</strain>
    </source>
</reference>
<dbReference type="EMBL" id="JACAZF010000005">
    <property type="protein sequence ID" value="KAF7303962.1"/>
    <property type="molecule type" value="Genomic_DNA"/>
</dbReference>
<dbReference type="AlphaFoldDB" id="A0A8H6W3V5"/>
<gene>
    <name evidence="1" type="ORF">MIND_00627000</name>
</gene>
<dbReference type="GeneID" id="59345529"/>
<evidence type="ECO:0000313" key="2">
    <source>
        <dbReference type="Proteomes" id="UP000636479"/>
    </source>
</evidence>